<proteinExistence type="predicted"/>
<dbReference type="EMBL" id="ASRX01000095">
    <property type="protein sequence ID" value="EYF00894.1"/>
    <property type="molecule type" value="Genomic_DNA"/>
</dbReference>
<reference evidence="2 3" key="1">
    <citation type="submission" date="2013-05" db="EMBL/GenBank/DDBJ databases">
        <title>Genome assembly of Chondromyces apiculatus DSM 436.</title>
        <authorList>
            <person name="Sharma G."/>
            <person name="Khatri I."/>
            <person name="Kaur C."/>
            <person name="Mayilraj S."/>
            <person name="Subramanian S."/>
        </authorList>
    </citation>
    <scope>NUCLEOTIDE SEQUENCE [LARGE SCALE GENOMIC DNA]</scope>
    <source>
        <strain evidence="2 3">DSM 436</strain>
    </source>
</reference>
<dbReference type="AlphaFoldDB" id="A0A017SV97"/>
<name>A0A017SV97_9BACT</name>
<comment type="caution">
    <text evidence="2">The sequence shown here is derived from an EMBL/GenBank/DDBJ whole genome shotgun (WGS) entry which is preliminary data.</text>
</comment>
<keyword evidence="3" id="KW-1185">Reference proteome</keyword>
<protein>
    <submittedName>
        <fullName evidence="2">Uncharacterized protein</fullName>
    </submittedName>
</protein>
<evidence type="ECO:0000256" key="1">
    <source>
        <dbReference type="SAM" id="MobiDB-lite"/>
    </source>
</evidence>
<gene>
    <name evidence="2" type="ORF">CAP_8911</name>
</gene>
<evidence type="ECO:0000313" key="3">
    <source>
        <dbReference type="Proteomes" id="UP000019678"/>
    </source>
</evidence>
<organism evidence="2 3">
    <name type="scientific">Chondromyces apiculatus DSM 436</name>
    <dbReference type="NCBI Taxonomy" id="1192034"/>
    <lineage>
        <taxon>Bacteria</taxon>
        <taxon>Pseudomonadati</taxon>
        <taxon>Myxococcota</taxon>
        <taxon>Polyangia</taxon>
        <taxon>Polyangiales</taxon>
        <taxon>Polyangiaceae</taxon>
        <taxon>Chondromyces</taxon>
    </lineage>
</organism>
<evidence type="ECO:0000313" key="2">
    <source>
        <dbReference type="EMBL" id="EYF00894.1"/>
    </source>
</evidence>
<dbReference type="Proteomes" id="UP000019678">
    <property type="component" value="Unassembled WGS sequence"/>
</dbReference>
<sequence>MVSSPRAVGEPEPPSSAASPSRIHLAPHLVPTPLYSGTALPGHASTQCSAALQAAIPGHP</sequence>
<dbReference type="STRING" id="1192034.CAP_8911"/>
<accession>A0A017SV97</accession>
<feature type="region of interest" description="Disordered" evidence="1">
    <location>
        <begin position="1"/>
        <end position="25"/>
    </location>
</feature>